<protein>
    <submittedName>
        <fullName evidence="3">Transcriptional regulator, XRE family</fullName>
    </submittedName>
</protein>
<dbReference type="AlphaFoldDB" id="F2ICY4"/>
<dbReference type="SUPFAM" id="SSF47413">
    <property type="entry name" value="lambda repressor-like DNA-binding domains"/>
    <property type="match status" value="1"/>
</dbReference>
<evidence type="ECO:0000313" key="4">
    <source>
        <dbReference type="Proteomes" id="UP000007463"/>
    </source>
</evidence>
<organism evidence="3 4">
    <name type="scientific">Fluviicola taffensis (strain DSM 16823 / NCIMB 13979 / RW262)</name>
    <dbReference type="NCBI Taxonomy" id="755732"/>
    <lineage>
        <taxon>Bacteria</taxon>
        <taxon>Pseudomonadati</taxon>
        <taxon>Bacteroidota</taxon>
        <taxon>Flavobacteriia</taxon>
        <taxon>Flavobacteriales</taxon>
        <taxon>Crocinitomicaceae</taxon>
        <taxon>Fluviicola</taxon>
    </lineage>
</organism>
<dbReference type="eggNOG" id="COG1476">
    <property type="taxonomic scope" value="Bacteria"/>
</dbReference>
<evidence type="ECO:0000259" key="2">
    <source>
        <dbReference type="PROSITE" id="PS50943"/>
    </source>
</evidence>
<dbReference type="InterPro" id="IPR010982">
    <property type="entry name" value="Lambda_DNA-bd_dom_sf"/>
</dbReference>
<feature type="compositionally biased region" description="Basic and acidic residues" evidence="1">
    <location>
        <begin position="105"/>
        <end position="116"/>
    </location>
</feature>
<dbReference type="PROSITE" id="PS50943">
    <property type="entry name" value="HTH_CROC1"/>
    <property type="match status" value="1"/>
</dbReference>
<dbReference type="CDD" id="cd00093">
    <property type="entry name" value="HTH_XRE"/>
    <property type="match status" value="1"/>
</dbReference>
<feature type="domain" description="HTH cro/C1-type" evidence="2">
    <location>
        <begin position="25"/>
        <end position="77"/>
    </location>
</feature>
<dbReference type="KEGG" id="fte:Fluta_1363"/>
<dbReference type="GO" id="GO:0003677">
    <property type="term" value="F:DNA binding"/>
    <property type="evidence" value="ECO:0007669"/>
    <property type="project" value="InterPro"/>
</dbReference>
<dbReference type="HOGENOM" id="CLU_153788_0_2_10"/>
<reference evidence="4" key="2">
    <citation type="submission" date="2011-02" db="EMBL/GenBank/DDBJ databases">
        <title>The complete genome of Fluviicola taffensis DSM 16823.</title>
        <authorList>
            <consortium name="US DOE Joint Genome Institute (JGI-PGF)"/>
            <person name="Lucas S."/>
            <person name="Copeland A."/>
            <person name="Lapidus A."/>
            <person name="Bruce D."/>
            <person name="Goodwin L."/>
            <person name="Pitluck S."/>
            <person name="Kyrpides N."/>
            <person name="Mavromatis K."/>
            <person name="Ivanova N."/>
            <person name="Mikhailova N."/>
            <person name="Pagani I."/>
            <person name="Chertkov O."/>
            <person name="Detter J.C."/>
            <person name="Han C."/>
            <person name="Tapia R."/>
            <person name="Land M."/>
            <person name="Hauser L."/>
            <person name="Markowitz V."/>
            <person name="Cheng J.-F."/>
            <person name="Hugenholtz P."/>
            <person name="Woyke T."/>
            <person name="Wu D."/>
            <person name="Tindall B."/>
            <person name="Pomrenke H.G."/>
            <person name="Brambilla E."/>
            <person name="Klenk H.-P."/>
            <person name="Eisen J.A."/>
        </authorList>
    </citation>
    <scope>NUCLEOTIDE SEQUENCE [LARGE SCALE GENOMIC DNA]</scope>
    <source>
        <strain evidence="4">DSM 16823 / RW262 / RW262</strain>
    </source>
</reference>
<evidence type="ECO:0000313" key="3">
    <source>
        <dbReference type="EMBL" id="AEA43358.1"/>
    </source>
</evidence>
<accession>F2ICY4</accession>
<keyword evidence="4" id="KW-1185">Reference proteome</keyword>
<dbReference type="OrthoDB" id="8690238at2"/>
<dbReference type="STRING" id="755732.Fluta_1363"/>
<dbReference type="Pfam" id="PF01381">
    <property type="entry name" value="HTH_3"/>
    <property type="match status" value="1"/>
</dbReference>
<proteinExistence type="predicted"/>
<gene>
    <name evidence="3" type="ordered locus">Fluta_1363</name>
</gene>
<dbReference type="InterPro" id="IPR001387">
    <property type="entry name" value="Cro/C1-type_HTH"/>
</dbReference>
<dbReference type="SMART" id="SM00530">
    <property type="entry name" value="HTH_XRE"/>
    <property type="match status" value="1"/>
</dbReference>
<name>F2ICY4_FLUTR</name>
<dbReference type="RefSeq" id="WP_013686129.1">
    <property type="nucleotide sequence ID" value="NC_015321.1"/>
</dbReference>
<feature type="region of interest" description="Disordered" evidence="1">
    <location>
        <begin position="97"/>
        <end position="116"/>
    </location>
</feature>
<dbReference type="EMBL" id="CP002542">
    <property type="protein sequence ID" value="AEA43358.1"/>
    <property type="molecule type" value="Genomic_DNA"/>
</dbReference>
<dbReference type="Proteomes" id="UP000007463">
    <property type="component" value="Chromosome"/>
</dbReference>
<evidence type="ECO:0000256" key="1">
    <source>
        <dbReference type="SAM" id="MobiDB-lite"/>
    </source>
</evidence>
<sequence length="116" mass="13454">MTVKSIMNIYRMSDDAIIHTIGDFVKHHRLQQNIKQKDLAERAGINRTTLSDLEMGKRCQLITLIQVLRILNKLHVFESFEVKSQISPILLAEMEMKKRQKASGQKKDSTSKKSDW</sequence>
<reference evidence="3 4" key="1">
    <citation type="journal article" date="2011" name="Stand. Genomic Sci.">
        <title>Complete genome sequence of the gliding freshwater bacterium Fluviicola taffensis type strain (RW262).</title>
        <authorList>
            <person name="Woyke T."/>
            <person name="Chertkov O."/>
            <person name="Lapidus A."/>
            <person name="Nolan M."/>
            <person name="Lucas S."/>
            <person name="Del Rio T.G."/>
            <person name="Tice H."/>
            <person name="Cheng J.F."/>
            <person name="Tapia R."/>
            <person name="Han C."/>
            <person name="Goodwin L."/>
            <person name="Pitluck S."/>
            <person name="Liolios K."/>
            <person name="Pagani I."/>
            <person name="Ivanova N."/>
            <person name="Huntemann M."/>
            <person name="Mavromatis K."/>
            <person name="Mikhailova N."/>
            <person name="Pati A."/>
            <person name="Chen A."/>
            <person name="Palaniappan K."/>
            <person name="Land M."/>
            <person name="Hauser L."/>
            <person name="Brambilla E.M."/>
            <person name="Rohde M."/>
            <person name="Mwirichia R."/>
            <person name="Sikorski J."/>
            <person name="Tindall B.J."/>
            <person name="Goker M."/>
            <person name="Bristow J."/>
            <person name="Eisen J.A."/>
            <person name="Markowitz V."/>
            <person name="Hugenholtz P."/>
            <person name="Klenk H.P."/>
            <person name="Kyrpides N.C."/>
        </authorList>
    </citation>
    <scope>NUCLEOTIDE SEQUENCE [LARGE SCALE GENOMIC DNA]</scope>
    <source>
        <strain evidence="4">DSM 16823 / RW262 / RW262</strain>
    </source>
</reference>
<dbReference type="Gene3D" id="1.10.260.40">
    <property type="entry name" value="lambda repressor-like DNA-binding domains"/>
    <property type="match status" value="1"/>
</dbReference>